<sequence>MLSAVSSVLESNRAKQRMVQNLAAKMPILQELSANESEVGRIAAAIRVDAHVVAGMAQFARQVYTAQ</sequence>
<evidence type="ECO:0000313" key="1">
    <source>
        <dbReference type="EMBL" id="KAH0570831.1"/>
    </source>
</evidence>
<reference evidence="2" key="1">
    <citation type="journal article" date="2014" name="PLoS Genet.">
        <title>The Genome of Spironucleus salmonicida Highlights a Fish Pathogen Adapted to Fluctuating Environments.</title>
        <authorList>
            <person name="Xu F."/>
            <person name="Jerlstrom-Hultqvist J."/>
            <person name="Einarsson E."/>
            <person name="Astvaldsson A."/>
            <person name="Svard S.G."/>
            <person name="Andersson J.O."/>
        </authorList>
    </citation>
    <scope>NUCLEOTIDE SEQUENCE</scope>
    <source>
        <strain evidence="2">ATCC 50377</strain>
    </source>
</reference>
<comment type="caution">
    <text evidence="2">The sequence shown here is derived from an EMBL/GenBank/DDBJ whole genome shotgun (WGS) entry which is preliminary data.</text>
</comment>
<dbReference type="EMBL" id="AUWU02000007">
    <property type="protein sequence ID" value="KAH0570833.1"/>
    <property type="molecule type" value="Genomic_DNA"/>
</dbReference>
<accession>A0A9P8LMK1</accession>
<reference evidence="2" key="2">
    <citation type="submission" date="2020-12" db="EMBL/GenBank/DDBJ databases">
        <title>New Spironucleus salmonicida genome in near-complete chromosomes.</title>
        <authorList>
            <person name="Xu F."/>
            <person name="Kurt Z."/>
            <person name="Jimenez-Gonzalez A."/>
            <person name="Astvaldsson A."/>
            <person name="Andersson J.O."/>
            <person name="Svard S.G."/>
        </authorList>
    </citation>
    <scope>NUCLEOTIDE SEQUENCE</scope>
    <source>
        <strain evidence="2">ATCC 50377</strain>
    </source>
</reference>
<protein>
    <submittedName>
        <fullName evidence="2">Uncharacterized protein</fullName>
    </submittedName>
</protein>
<dbReference type="KEGG" id="ssao:94301146"/>
<evidence type="ECO:0000313" key="2">
    <source>
        <dbReference type="EMBL" id="KAH0570833.1"/>
    </source>
</evidence>
<name>A0A9P8LMK1_9EUKA</name>
<dbReference type="Proteomes" id="UP000018208">
    <property type="component" value="Unassembled WGS sequence"/>
</dbReference>
<organism evidence="2 3">
    <name type="scientific">Spironucleus salmonicida</name>
    <dbReference type="NCBI Taxonomy" id="348837"/>
    <lineage>
        <taxon>Eukaryota</taxon>
        <taxon>Metamonada</taxon>
        <taxon>Diplomonadida</taxon>
        <taxon>Hexamitidae</taxon>
        <taxon>Hexamitinae</taxon>
        <taxon>Spironucleus</taxon>
    </lineage>
</organism>
<dbReference type="GeneID" id="94301146"/>
<dbReference type="RefSeq" id="XP_067761604.1">
    <property type="nucleotide sequence ID" value="XM_067910917.1"/>
</dbReference>
<evidence type="ECO:0000313" key="3">
    <source>
        <dbReference type="Proteomes" id="UP000018208"/>
    </source>
</evidence>
<keyword evidence="3" id="KW-1185">Reference proteome</keyword>
<dbReference type="AlphaFoldDB" id="A0A9P8LMK1"/>
<proteinExistence type="predicted"/>
<dbReference type="EMBL" id="AUWU02000007">
    <property type="protein sequence ID" value="KAH0570831.1"/>
    <property type="molecule type" value="Genomic_DNA"/>
</dbReference>
<gene>
    <name evidence="1" type="ORF">SS50377_27123</name>
    <name evidence="2" type="ORF">SS50377_27125</name>
</gene>